<evidence type="ECO:0000256" key="7">
    <source>
        <dbReference type="ARBA" id="ARBA00022990"/>
    </source>
</evidence>
<evidence type="ECO:0000256" key="8">
    <source>
        <dbReference type="ARBA" id="ARBA00023242"/>
    </source>
</evidence>
<feature type="compositionally biased region" description="Acidic residues" evidence="9">
    <location>
        <begin position="887"/>
        <end position="925"/>
    </location>
</feature>
<dbReference type="GO" id="GO:0005635">
    <property type="term" value="C:nuclear envelope"/>
    <property type="evidence" value="ECO:0007669"/>
    <property type="project" value="TreeGrafter"/>
</dbReference>
<comment type="similarity">
    <text evidence="3">Belongs to the importin beta family.</text>
</comment>
<dbReference type="PROSITE" id="PS50166">
    <property type="entry name" value="IMPORTIN_B_NT"/>
    <property type="match status" value="1"/>
</dbReference>
<evidence type="ECO:0000259" key="10">
    <source>
        <dbReference type="PROSITE" id="PS50166"/>
    </source>
</evidence>
<dbReference type="FunFam" id="1.25.10.10:FF:000177">
    <property type="entry name" value="Importin beta-like SAD2"/>
    <property type="match status" value="1"/>
</dbReference>
<feature type="region of interest" description="Disordered" evidence="9">
    <location>
        <begin position="884"/>
        <end position="925"/>
    </location>
</feature>
<dbReference type="Proteomes" id="UP000825729">
    <property type="component" value="Unassembled WGS sequence"/>
</dbReference>
<keyword evidence="6" id="KW-0653">Protein transport</keyword>
<evidence type="ECO:0000256" key="2">
    <source>
        <dbReference type="ARBA" id="ARBA00004496"/>
    </source>
</evidence>
<keyword evidence="8" id="KW-0539">Nucleus</keyword>
<dbReference type="PANTHER" id="PTHR10997:SF18">
    <property type="entry name" value="D-IMPORTIN 7_RANBP7"/>
    <property type="match status" value="1"/>
</dbReference>
<dbReference type="GO" id="GO:0006606">
    <property type="term" value="P:protein import into nucleus"/>
    <property type="evidence" value="ECO:0007669"/>
    <property type="project" value="TreeGrafter"/>
</dbReference>
<protein>
    <recommendedName>
        <fullName evidence="10">Importin N-terminal domain-containing protein</fullName>
    </recommendedName>
</protein>
<dbReference type="PANTHER" id="PTHR10997">
    <property type="entry name" value="IMPORTIN-7, 8, 11"/>
    <property type="match status" value="1"/>
</dbReference>
<accession>A0AAV7EI99</accession>
<dbReference type="EMBL" id="JAINDJ010000005">
    <property type="protein sequence ID" value="KAG9447436.1"/>
    <property type="molecule type" value="Genomic_DNA"/>
</dbReference>
<dbReference type="Pfam" id="PF03810">
    <property type="entry name" value="IBN_N"/>
    <property type="match status" value="1"/>
</dbReference>
<evidence type="ECO:0000256" key="5">
    <source>
        <dbReference type="ARBA" id="ARBA00022490"/>
    </source>
</evidence>
<evidence type="ECO:0000313" key="12">
    <source>
        <dbReference type="Proteomes" id="UP000825729"/>
    </source>
</evidence>
<keyword evidence="5" id="KW-0963">Cytoplasm</keyword>
<name>A0AAV7EI99_ARIFI</name>
<reference evidence="11 12" key="1">
    <citation type="submission" date="2021-07" db="EMBL/GenBank/DDBJ databases">
        <title>The Aristolochia fimbriata genome: insights into angiosperm evolution, floral development and chemical biosynthesis.</title>
        <authorList>
            <person name="Jiao Y."/>
        </authorList>
    </citation>
    <scope>NUCLEOTIDE SEQUENCE [LARGE SCALE GENOMIC DNA]</scope>
    <source>
        <strain evidence="11">IBCAS-2021</strain>
        <tissue evidence="11">Leaf</tissue>
    </source>
</reference>
<proteinExistence type="inferred from homology"/>
<gene>
    <name evidence="11" type="ORF">H6P81_013564</name>
</gene>
<comment type="caution">
    <text evidence="11">The sequence shown here is derived from an EMBL/GenBank/DDBJ whole genome shotgun (WGS) entry which is preliminary data.</text>
</comment>
<evidence type="ECO:0000256" key="3">
    <source>
        <dbReference type="ARBA" id="ARBA00007991"/>
    </source>
</evidence>
<organism evidence="11 12">
    <name type="scientific">Aristolochia fimbriata</name>
    <name type="common">White veined hardy Dutchman's pipe vine</name>
    <dbReference type="NCBI Taxonomy" id="158543"/>
    <lineage>
        <taxon>Eukaryota</taxon>
        <taxon>Viridiplantae</taxon>
        <taxon>Streptophyta</taxon>
        <taxon>Embryophyta</taxon>
        <taxon>Tracheophyta</taxon>
        <taxon>Spermatophyta</taxon>
        <taxon>Magnoliopsida</taxon>
        <taxon>Magnoliidae</taxon>
        <taxon>Piperales</taxon>
        <taxon>Aristolochiaceae</taxon>
        <taxon>Aristolochia</taxon>
    </lineage>
</organism>
<keyword evidence="4" id="KW-0813">Transport</keyword>
<dbReference type="InterPro" id="IPR011989">
    <property type="entry name" value="ARM-like"/>
</dbReference>
<evidence type="ECO:0000256" key="6">
    <source>
        <dbReference type="ARBA" id="ARBA00022927"/>
    </source>
</evidence>
<dbReference type="Pfam" id="PF08506">
    <property type="entry name" value="Cse1"/>
    <property type="match status" value="1"/>
</dbReference>
<feature type="compositionally biased region" description="Acidic residues" evidence="9">
    <location>
        <begin position="942"/>
        <end position="958"/>
    </location>
</feature>
<feature type="domain" description="Importin N-terminal" evidence="10">
    <location>
        <begin position="24"/>
        <end position="99"/>
    </location>
</feature>
<evidence type="ECO:0000256" key="1">
    <source>
        <dbReference type="ARBA" id="ARBA00004123"/>
    </source>
</evidence>
<dbReference type="Pfam" id="PF25758">
    <property type="entry name" value="TPR_IPO11"/>
    <property type="match status" value="1"/>
</dbReference>
<evidence type="ECO:0000256" key="9">
    <source>
        <dbReference type="SAM" id="MobiDB-lite"/>
    </source>
</evidence>
<dbReference type="InterPro" id="IPR001494">
    <property type="entry name" value="Importin-beta_N"/>
</dbReference>
<dbReference type="Gene3D" id="1.25.10.10">
    <property type="entry name" value="Leucine-rich Repeat Variant"/>
    <property type="match status" value="1"/>
</dbReference>
<dbReference type="GO" id="GO:0005829">
    <property type="term" value="C:cytosol"/>
    <property type="evidence" value="ECO:0007669"/>
    <property type="project" value="TreeGrafter"/>
</dbReference>
<dbReference type="InterPro" id="IPR058669">
    <property type="entry name" value="TPR_IPO7/11-like"/>
</dbReference>
<keyword evidence="7" id="KW-0007">Acetylation</keyword>
<dbReference type="AlphaFoldDB" id="A0AAV7EI99"/>
<feature type="region of interest" description="Disordered" evidence="9">
    <location>
        <begin position="938"/>
        <end position="963"/>
    </location>
</feature>
<dbReference type="InterPro" id="IPR016024">
    <property type="entry name" value="ARM-type_fold"/>
</dbReference>
<dbReference type="SMART" id="SM00913">
    <property type="entry name" value="IBN_N"/>
    <property type="match status" value="1"/>
</dbReference>
<dbReference type="InterPro" id="IPR013713">
    <property type="entry name" value="XPO2_central"/>
</dbReference>
<evidence type="ECO:0000313" key="11">
    <source>
        <dbReference type="EMBL" id="KAG9447436.1"/>
    </source>
</evidence>
<keyword evidence="12" id="KW-1185">Reference proteome</keyword>
<dbReference type="SUPFAM" id="SSF48371">
    <property type="entry name" value="ARM repeat"/>
    <property type="match status" value="1"/>
</dbReference>
<dbReference type="GO" id="GO:0031267">
    <property type="term" value="F:small GTPase binding"/>
    <property type="evidence" value="ECO:0007669"/>
    <property type="project" value="InterPro"/>
</dbReference>
<sequence>MDLPSLAVILQAALSPHPEERKAAEESLNQFQYSPQHLVRLLQIIVDGNCDMAVRQVASIHFKNFVAKNWSPHEPGEQSKILVNDKDMVRENILRFIAQVPPLLRVQLGECLKTIIHADYPEQWPSLLHWIKHNLQDQQVYGALYVLRILSRKYEFKSDEERTPVYLIVDETFPHLLNIFNRLIQIVNPPLEVAELIKLICKIFWSSIYLEIPKQLFDPNVFNAWMILFLNVLERPVPVEGQPVDPEQRKAWSWWKVKKWTVHILNRLYTRFGDLKVQKAENKAFAQMFQKNYAGKILECHLNLLNVIRVGGYLPDRVTNLIIQYLNSSIAKNSMYQLLQPRLDILLFEIIFPLMCFNDNDQRLWNEDPHEYVRKGYDIIEDLYSPRTASIDFVSELVRKRGKSNLQKFIQFIVEIFKRYDEAAMEYKPYRQKDGALLAIGALCDKLKQTEPYKSELERMLVQHVFPEFSSPAGHLRAKAAWVAGQYAHIHFSGQSNFRRALHSVVSGLRDPELPVRVDSVFALRSFVEACKDLNEIRPILPQLLDEFFKLMNEVENEDLVFTLETIVDKFGEEMAPYALGLCQNLAAAFWKCMESSEAEEDADDPGALAAVGCLRAISTILESVSRLPHLFTEVEPTLLPIMRRMLTTDGQEVFEEVLEIVSYMTFFSPTISLDMWSLWPLMMDALTDWAVDFFPNILVPLDNYISRGTAHFLSCKDPDYQQSLWSMLSSLMADHNLMDSDIKPAPKLIEVVFQNCKGQVDQWVEPYLRITIDRLRRAEKSYLKCLLIQVIADALFYNASLTLSILHKFGVATEVFNLWFQLLQQVRKSGLRANFKREHDKKVCCLGLTSLLALPADQLPSEALSRVFKATLDLLVAYKDQVAEATNEEDGDDDDMDGFQSDEEEEEEESDKEMGDDGDDGDEADSIKLQRLAAQAKVFQSDDDDDDSDDDDSDDEELHSPIDDVDPFVLFVDTMKVVQVSDPARFQGLMQTLDFHYTALASGVAQHAEQRRAEIEKERLGNAAGAS</sequence>
<comment type="subcellular location">
    <subcellularLocation>
        <location evidence="2">Cytoplasm</location>
    </subcellularLocation>
    <subcellularLocation>
        <location evidence="1">Nucleus</location>
    </subcellularLocation>
</comment>
<evidence type="ECO:0000256" key="4">
    <source>
        <dbReference type="ARBA" id="ARBA00022448"/>
    </source>
</evidence>